<accession>A0A8E2AR70</accession>
<feature type="domain" description="DUF6533" evidence="2">
    <location>
        <begin position="1"/>
        <end position="39"/>
    </location>
</feature>
<evidence type="ECO:0000313" key="3">
    <source>
        <dbReference type="EMBL" id="OCH89121.1"/>
    </source>
</evidence>
<dbReference type="OrthoDB" id="2804045at2759"/>
<organism evidence="3 4">
    <name type="scientific">Obba rivulosa</name>
    <dbReference type="NCBI Taxonomy" id="1052685"/>
    <lineage>
        <taxon>Eukaryota</taxon>
        <taxon>Fungi</taxon>
        <taxon>Dikarya</taxon>
        <taxon>Basidiomycota</taxon>
        <taxon>Agaricomycotina</taxon>
        <taxon>Agaricomycetes</taxon>
        <taxon>Polyporales</taxon>
        <taxon>Gelatoporiaceae</taxon>
        <taxon>Obba</taxon>
    </lineage>
</organism>
<evidence type="ECO:0000313" key="4">
    <source>
        <dbReference type="Proteomes" id="UP000250043"/>
    </source>
</evidence>
<dbReference type="Pfam" id="PF20151">
    <property type="entry name" value="DUF6533"/>
    <property type="match status" value="1"/>
</dbReference>
<feature type="transmembrane region" description="Helical" evidence="1">
    <location>
        <begin position="64"/>
        <end position="84"/>
    </location>
</feature>
<keyword evidence="1" id="KW-0472">Membrane</keyword>
<gene>
    <name evidence="3" type="ORF">OBBRIDRAFT_733141</name>
</gene>
<dbReference type="AlphaFoldDB" id="A0A8E2AR70"/>
<protein>
    <recommendedName>
        <fullName evidence="2">DUF6533 domain-containing protein</fullName>
    </recommendedName>
</protein>
<dbReference type="Proteomes" id="UP000250043">
    <property type="component" value="Unassembled WGS sequence"/>
</dbReference>
<sequence length="142" mass="15733">VLILYDHSLTVSEEIRFIWGKKLNSVNLLFYSNRCFTFLWAVANLLNFVVTYTTEASTFSAVRVYAISGGILILSLLVAALSLVPVATNVVLAITTRVCVIVSDILVLVTTWTKTYTLKRQASRCGVQMPLVTMLLRDGTLV</sequence>
<evidence type="ECO:0000259" key="2">
    <source>
        <dbReference type="Pfam" id="PF20151"/>
    </source>
</evidence>
<feature type="transmembrane region" description="Helical" evidence="1">
    <location>
        <begin position="31"/>
        <end position="52"/>
    </location>
</feature>
<feature type="transmembrane region" description="Helical" evidence="1">
    <location>
        <begin position="90"/>
        <end position="112"/>
    </location>
</feature>
<keyword evidence="1" id="KW-0812">Transmembrane</keyword>
<dbReference type="InterPro" id="IPR045340">
    <property type="entry name" value="DUF6533"/>
</dbReference>
<name>A0A8E2AR70_9APHY</name>
<keyword evidence="4" id="KW-1185">Reference proteome</keyword>
<evidence type="ECO:0000256" key="1">
    <source>
        <dbReference type="SAM" id="Phobius"/>
    </source>
</evidence>
<reference evidence="3 4" key="1">
    <citation type="submission" date="2016-07" db="EMBL/GenBank/DDBJ databases">
        <title>Draft genome of the white-rot fungus Obba rivulosa 3A-2.</title>
        <authorList>
            <consortium name="DOE Joint Genome Institute"/>
            <person name="Miettinen O."/>
            <person name="Riley R."/>
            <person name="Acob R."/>
            <person name="Barry K."/>
            <person name="Cullen D."/>
            <person name="De Vries R."/>
            <person name="Hainaut M."/>
            <person name="Hatakka A."/>
            <person name="Henrissat B."/>
            <person name="Hilden K."/>
            <person name="Kuo R."/>
            <person name="Labutti K."/>
            <person name="Lipzen A."/>
            <person name="Makela M.R."/>
            <person name="Sandor L."/>
            <person name="Spatafora J.W."/>
            <person name="Grigoriev I.V."/>
            <person name="Hibbett D.S."/>
        </authorList>
    </citation>
    <scope>NUCLEOTIDE SEQUENCE [LARGE SCALE GENOMIC DNA]</scope>
    <source>
        <strain evidence="3 4">3A-2</strain>
    </source>
</reference>
<feature type="non-terminal residue" evidence="3">
    <location>
        <position position="1"/>
    </location>
</feature>
<keyword evidence="1" id="KW-1133">Transmembrane helix</keyword>
<dbReference type="EMBL" id="KV722434">
    <property type="protein sequence ID" value="OCH89121.1"/>
    <property type="molecule type" value="Genomic_DNA"/>
</dbReference>
<proteinExistence type="predicted"/>